<accession>A0A6P8BTD7</accession>
<dbReference type="InterPro" id="IPR019594">
    <property type="entry name" value="Glu/Gly-bd"/>
</dbReference>
<dbReference type="InterPro" id="IPR015683">
    <property type="entry name" value="Ionotropic_Glu_rcpt"/>
</dbReference>
<feature type="transmembrane region" description="Helical" evidence="13">
    <location>
        <begin position="580"/>
        <end position="598"/>
    </location>
</feature>
<evidence type="ECO:0000256" key="8">
    <source>
        <dbReference type="ARBA" id="ARBA00023136"/>
    </source>
</evidence>
<dbReference type="AlphaFoldDB" id="A0A6P8BTD7"/>
<evidence type="ECO:0000256" key="1">
    <source>
        <dbReference type="ARBA" id="ARBA00004141"/>
    </source>
</evidence>
<dbReference type="InterPro" id="IPR001828">
    <property type="entry name" value="ANF_lig-bd_rcpt"/>
</dbReference>
<dbReference type="FunFam" id="3.40.190.10:FF:000217">
    <property type="entry name" value="Glutamate receptor"/>
    <property type="match status" value="1"/>
</dbReference>
<dbReference type="PANTHER" id="PTHR34836:SF7">
    <property type="entry name" value="RECEPTOR LIGAND BINDING REGION DOMAIN-CONTAINING PROTEIN"/>
    <property type="match status" value="1"/>
</dbReference>
<dbReference type="SUPFAM" id="SSF53850">
    <property type="entry name" value="Periplasmic binding protein-like II"/>
    <property type="match status" value="1"/>
</dbReference>
<name>A0A6P8BTD7_PUNGR</name>
<sequence length="720" mass="82030">MVKVGVMIDKNSRVGRHIDMALSDFYAEHASYRTRLSLCSRDSQNDVVAAASAALDLMENEQVYAIIGPEWSSQAKFVIDLGARAQVPIISFSATSPSLSPAQNIYFVRTTYDDSVQVKAIAAVVQIFGWKEVVPLYEDTEYGNGLIPCITNAFQEIDTRVPYRSVIHPSAHDIDILNELIKLMTMQTRVFLVHMTASLGSRLFLQANKAGMLNDETVWIVTDGLTSLLDPVGYRAKESMQGVIGVRPHLPMSKRLERFKKKYLIGARKLNLFALWGYDTVSALANAVEMAWWNSSKSRNRRRTRPKAGDGLRPSKFEVFNVVGHNEWVIGYWTPKHGLCSKRTKSNVSNFTKKENGCRTSKDNLMPPIWPGGTRQQPKGWVIPTVTGKKMKIGVPVTQRFSEFFKIVWDPQTDVPTYSGFSYDVFLEVLKELPFALPYEFKPFMNASRQSAGSYDDLLYQCYLQVVDAVVADMTIIANRSNYVDFALPYSESGVSMLVAMKDDKRRNMWIFLKPLKWNLWLTTGLAFVFKGFIVWVLERQKNEDFNGSPGEQFRLCLWFSFSTLVFAHRERIMSNLTRLVLVIWLFVVLIITQSYTANLASLLTVQRLQPKFVDVHDLVRNRHYVGYQSSFVKELLIREMNFDESRLRSYSSPEKYHKALMKGSGNGGVDAIFDETPYLKLFLAKYCDKYTIIGPTYKTDGFAFVSSTSLSLCSMHYYL</sequence>
<dbReference type="Gene3D" id="3.40.190.10">
    <property type="entry name" value="Periplasmic binding protein-like II"/>
    <property type="match status" value="1"/>
</dbReference>
<evidence type="ECO:0000256" key="9">
    <source>
        <dbReference type="ARBA" id="ARBA00023170"/>
    </source>
</evidence>
<evidence type="ECO:0000256" key="10">
    <source>
        <dbReference type="ARBA" id="ARBA00023180"/>
    </source>
</evidence>
<keyword evidence="5" id="KW-0732">Signal</keyword>
<dbReference type="SUPFAM" id="SSF53822">
    <property type="entry name" value="Periplasmic binding protein-like I"/>
    <property type="match status" value="1"/>
</dbReference>
<feature type="transmembrane region" description="Helical" evidence="13">
    <location>
        <begin position="518"/>
        <end position="538"/>
    </location>
</feature>
<dbReference type="Proteomes" id="UP000515151">
    <property type="component" value="Chromosome 8"/>
</dbReference>
<evidence type="ECO:0000256" key="3">
    <source>
        <dbReference type="ARBA" id="ARBA00022448"/>
    </source>
</evidence>
<evidence type="ECO:0000256" key="2">
    <source>
        <dbReference type="ARBA" id="ARBA00008685"/>
    </source>
</evidence>
<evidence type="ECO:0000256" key="13">
    <source>
        <dbReference type="SAM" id="Phobius"/>
    </source>
</evidence>
<keyword evidence="8 13" id="KW-0472">Membrane</keyword>
<keyword evidence="10" id="KW-0325">Glycoprotein</keyword>
<dbReference type="PANTHER" id="PTHR34836">
    <property type="entry name" value="OS06G0188250 PROTEIN"/>
    <property type="match status" value="1"/>
</dbReference>
<dbReference type="Gene3D" id="1.10.287.70">
    <property type="match status" value="1"/>
</dbReference>
<dbReference type="GO" id="GO:0016020">
    <property type="term" value="C:membrane"/>
    <property type="evidence" value="ECO:0007669"/>
    <property type="project" value="UniProtKB-SubCell"/>
</dbReference>
<keyword evidence="7" id="KW-0406">Ion transport</keyword>
<evidence type="ECO:0000259" key="14">
    <source>
        <dbReference type="SMART" id="SM00079"/>
    </source>
</evidence>
<proteinExistence type="inferred from homology"/>
<dbReference type="InterPro" id="IPR044440">
    <property type="entry name" value="GABAb_receptor_plant_PBP1"/>
</dbReference>
<dbReference type="SMART" id="SM00079">
    <property type="entry name" value="PBPe"/>
    <property type="match status" value="1"/>
</dbReference>
<dbReference type="Pfam" id="PF01094">
    <property type="entry name" value="ANF_receptor"/>
    <property type="match status" value="1"/>
</dbReference>
<keyword evidence="11" id="KW-1071">Ligand-gated ion channel</keyword>
<dbReference type="CDD" id="cd19990">
    <property type="entry name" value="PBP1_GABAb_receptor_plant"/>
    <property type="match status" value="1"/>
</dbReference>
<dbReference type="FunFam" id="3.40.190.10:FF:000291">
    <property type="entry name" value="Glutamate receptor"/>
    <property type="match status" value="1"/>
</dbReference>
<evidence type="ECO:0000256" key="6">
    <source>
        <dbReference type="ARBA" id="ARBA00022989"/>
    </source>
</evidence>
<dbReference type="Pfam" id="PF10613">
    <property type="entry name" value="Lig_chan-Glu_bd"/>
    <property type="match status" value="1"/>
</dbReference>
<dbReference type="RefSeq" id="XP_031374137.1">
    <property type="nucleotide sequence ID" value="XM_031518277.1"/>
</dbReference>
<organism evidence="15 16">
    <name type="scientific">Punica granatum</name>
    <name type="common">Pomegranate</name>
    <dbReference type="NCBI Taxonomy" id="22663"/>
    <lineage>
        <taxon>Eukaryota</taxon>
        <taxon>Viridiplantae</taxon>
        <taxon>Streptophyta</taxon>
        <taxon>Embryophyta</taxon>
        <taxon>Tracheophyta</taxon>
        <taxon>Spermatophyta</taxon>
        <taxon>Magnoliopsida</taxon>
        <taxon>eudicotyledons</taxon>
        <taxon>Gunneridae</taxon>
        <taxon>Pentapetalae</taxon>
        <taxon>rosids</taxon>
        <taxon>malvids</taxon>
        <taxon>Myrtales</taxon>
        <taxon>Lythraceae</taxon>
        <taxon>Punica</taxon>
    </lineage>
</organism>
<evidence type="ECO:0000313" key="16">
    <source>
        <dbReference type="RefSeq" id="XP_031374137.1"/>
    </source>
</evidence>
<keyword evidence="15" id="KW-1185">Reference proteome</keyword>
<protein>
    <submittedName>
        <fullName evidence="16">Glutamate receptor 2.8-like</fullName>
    </submittedName>
</protein>
<comment type="similarity">
    <text evidence="2">Belongs to the glutamate-gated ion channel (TC 1.A.10.1) family.</text>
</comment>
<evidence type="ECO:0000256" key="7">
    <source>
        <dbReference type="ARBA" id="ARBA00023065"/>
    </source>
</evidence>
<gene>
    <name evidence="16" type="primary">LOC116188806</name>
</gene>
<keyword evidence="3" id="KW-0813">Transport</keyword>
<keyword evidence="6 13" id="KW-1133">Transmembrane helix</keyword>
<evidence type="ECO:0000256" key="4">
    <source>
        <dbReference type="ARBA" id="ARBA00022692"/>
    </source>
</evidence>
<evidence type="ECO:0000256" key="12">
    <source>
        <dbReference type="ARBA" id="ARBA00023303"/>
    </source>
</evidence>
<feature type="domain" description="Ionotropic glutamate receptor C-terminal" evidence="14">
    <location>
        <begin position="392"/>
        <end position="715"/>
    </location>
</feature>
<dbReference type="CDD" id="cd13686">
    <property type="entry name" value="GluR_Plant"/>
    <property type="match status" value="1"/>
</dbReference>
<evidence type="ECO:0000313" key="15">
    <source>
        <dbReference type="Proteomes" id="UP000515151"/>
    </source>
</evidence>
<reference evidence="15" key="1">
    <citation type="journal article" date="2020" name="Plant Biotechnol. J.">
        <title>The pomegranate (Punica granatum L.) draft genome dissects genetic divergence between soft- and hard-seeded cultivars.</title>
        <authorList>
            <person name="Luo X."/>
            <person name="Li H."/>
            <person name="Wu Z."/>
            <person name="Yao W."/>
            <person name="Zhao P."/>
            <person name="Cao D."/>
            <person name="Yu H."/>
            <person name="Li K."/>
            <person name="Poudel K."/>
            <person name="Zhao D."/>
            <person name="Zhang F."/>
            <person name="Xia X."/>
            <person name="Chen L."/>
            <person name="Wang Q."/>
            <person name="Jing D."/>
            <person name="Cao S."/>
        </authorList>
    </citation>
    <scope>NUCLEOTIDE SEQUENCE [LARGE SCALE GENOMIC DNA]</scope>
    <source>
        <strain evidence="15">cv. Tunisia</strain>
    </source>
</reference>
<keyword evidence="12" id="KW-0407">Ion channel</keyword>
<keyword evidence="9" id="KW-0675">Receptor</keyword>
<dbReference type="OrthoDB" id="5984008at2759"/>
<dbReference type="GO" id="GO:0015276">
    <property type="term" value="F:ligand-gated monoatomic ion channel activity"/>
    <property type="evidence" value="ECO:0007669"/>
    <property type="project" value="InterPro"/>
</dbReference>
<dbReference type="SMR" id="A0A6P8BTD7"/>
<keyword evidence="4 13" id="KW-0812">Transmembrane</keyword>
<dbReference type="InterPro" id="IPR028082">
    <property type="entry name" value="Peripla_BP_I"/>
</dbReference>
<dbReference type="FunFam" id="1.10.287.70:FF:000037">
    <property type="entry name" value="Glutamate receptor"/>
    <property type="match status" value="1"/>
</dbReference>
<dbReference type="Gene3D" id="3.40.50.2300">
    <property type="match status" value="2"/>
</dbReference>
<dbReference type="InterPro" id="IPR001320">
    <property type="entry name" value="Iontro_rcpt_C"/>
</dbReference>
<comment type="subcellular location">
    <subcellularLocation>
        <location evidence="1">Membrane</location>
        <topology evidence="1">Multi-pass membrane protein</topology>
    </subcellularLocation>
</comment>
<dbReference type="GeneID" id="116188806"/>
<dbReference type="FunFam" id="3.40.50.2300:FF:000081">
    <property type="entry name" value="Glutamate receptor"/>
    <property type="match status" value="1"/>
</dbReference>
<reference evidence="16" key="2">
    <citation type="submission" date="2025-08" db="UniProtKB">
        <authorList>
            <consortium name="RefSeq"/>
        </authorList>
    </citation>
    <scope>IDENTIFICATION</scope>
    <source>
        <tissue evidence="16">Leaf</tissue>
    </source>
</reference>
<evidence type="ECO:0000256" key="5">
    <source>
        <dbReference type="ARBA" id="ARBA00022729"/>
    </source>
</evidence>
<dbReference type="Pfam" id="PF00060">
    <property type="entry name" value="Lig_chan"/>
    <property type="match status" value="1"/>
</dbReference>
<evidence type="ECO:0000256" key="11">
    <source>
        <dbReference type="ARBA" id="ARBA00023286"/>
    </source>
</evidence>